<dbReference type="AlphaFoldDB" id="A0A6G8PWK7"/>
<dbReference type="InterPro" id="IPR040632">
    <property type="entry name" value="Sulfotransfer_4"/>
</dbReference>
<evidence type="ECO:0000313" key="3">
    <source>
        <dbReference type="Proteomes" id="UP000502706"/>
    </source>
</evidence>
<dbReference type="EMBL" id="CP045121">
    <property type="protein sequence ID" value="QIN78588.1"/>
    <property type="molecule type" value="Genomic_DNA"/>
</dbReference>
<organism evidence="2 3">
    <name type="scientific">Rubrobacter marinus</name>
    <dbReference type="NCBI Taxonomy" id="2653852"/>
    <lineage>
        <taxon>Bacteria</taxon>
        <taxon>Bacillati</taxon>
        <taxon>Actinomycetota</taxon>
        <taxon>Rubrobacteria</taxon>
        <taxon>Rubrobacterales</taxon>
        <taxon>Rubrobacteraceae</taxon>
        <taxon>Rubrobacter</taxon>
    </lineage>
</organism>
<keyword evidence="1" id="KW-1133">Transmembrane helix</keyword>
<proteinExistence type="predicted"/>
<dbReference type="RefSeq" id="WP_166396267.1">
    <property type="nucleotide sequence ID" value="NZ_CP045121.1"/>
</dbReference>
<protein>
    <submittedName>
        <fullName evidence="2">Sulfotransferase family protein</fullName>
    </submittedName>
</protein>
<keyword evidence="1" id="KW-0472">Membrane</keyword>
<dbReference type="GO" id="GO:0016740">
    <property type="term" value="F:transferase activity"/>
    <property type="evidence" value="ECO:0007669"/>
    <property type="project" value="UniProtKB-KW"/>
</dbReference>
<gene>
    <name evidence="2" type="ORF">GBA65_08715</name>
</gene>
<dbReference type="Gene3D" id="3.40.50.300">
    <property type="entry name" value="P-loop containing nucleotide triphosphate hydrolases"/>
    <property type="match status" value="1"/>
</dbReference>
<keyword evidence="1" id="KW-0812">Transmembrane</keyword>
<dbReference type="InterPro" id="IPR027417">
    <property type="entry name" value="P-loop_NTPase"/>
</dbReference>
<reference evidence="2 3" key="1">
    <citation type="submission" date="2019-10" db="EMBL/GenBank/DDBJ databases">
        <title>Rubrobacter sp nov SCSIO 52915 isolated from a deep-sea sediment in the South China Sea.</title>
        <authorList>
            <person name="Chen R.W."/>
        </authorList>
    </citation>
    <scope>NUCLEOTIDE SEQUENCE [LARGE SCALE GENOMIC DNA]</scope>
    <source>
        <strain evidence="2 3">SCSIO 52915</strain>
    </source>
</reference>
<dbReference type="Pfam" id="PF17784">
    <property type="entry name" value="Sulfotransfer_4"/>
    <property type="match status" value="1"/>
</dbReference>
<dbReference type="SUPFAM" id="SSF52540">
    <property type="entry name" value="P-loop containing nucleoside triphosphate hydrolases"/>
    <property type="match status" value="1"/>
</dbReference>
<dbReference type="PANTHER" id="PTHR36978">
    <property type="entry name" value="P-LOOP CONTAINING NUCLEOTIDE TRIPHOSPHATE HYDROLASE"/>
    <property type="match status" value="1"/>
</dbReference>
<evidence type="ECO:0000256" key="1">
    <source>
        <dbReference type="SAM" id="Phobius"/>
    </source>
</evidence>
<evidence type="ECO:0000313" key="2">
    <source>
        <dbReference type="EMBL" id="QIN78588.1"/>
    </source>
</evidence>
<dbReference type="Proteomes" id="UP000502706">
    <property type="component" value="Chromosome"/>
</dbReference>
<accession>A0A6G8PWK7</accession>
<sequence>MSVRVIGAGFGRTGTTSLEAALEELGFGPCYSMEDSVRSPEHVEAWTAAARGETVDWRSLLEGYRSALDWPAASFYEELAEAYPEARVILTVRDPDRWYESTLNTIYGVPKTPYASPVLSFLRLVAPKTRHATRMTEGVIWDGAFSGRFEDREHAIGVYERHIEEVKERVPAGRLLVYSVKQGWGPLCEFLGVEEPAGRPFPHLNDTKSFLGKVRRRFVLPVAVPVVGLALASLGLLAHRLLR</sequence>
<keyword evidence="3" id="KW-1185">Reference proteome</keyword>
<dbReference type="KEGG" id="rmar:GBA65_08715"/>
<dbReference type="PANTHER" id="PTHR36978:SF4">
    <property type="entry name" value="P-LOOP CONTAINING NUCLEOSIDE TRIPHOSPHATE HYDROLASE PROTEIN"/>
    <property type="match status" value="1"/>
</dbReference>
<feature type="transmembrane region" description="Helical" evidence="1">
    <location>
        <begin position="218"/>
        <end position="238"/>
    </location>
</feature>
<keyword evidence="2" id="KW-0808">Transferase</keyword>
<name>A0A6G8PWK7_9ACTN</name>